<evidence type="ECO:0000313" key="2">
    <source>
        <dbReference type="EMBL" id="GAA0658000.1"/>
    </source>
</evidence>
<reference evidence="2 3" key="1">
    <citation type="journal article" date="2019" name="Int. J. Syst. Evol. Microbiol.">
        <title>The Global Catalogue of Microorganisms (GCM) 10K type strain sequencing project: providing services to taxonomists for standard genome sequencing and annotation.</title>
        <authorList>
            <consortium name="The Broad Institute Genomics Platform"/>
            <consortium name="The Broad Institute Genome Sequencing Center for Infectious Disease"/>
            <person name="Wu L."/>
            <person name="Ma J."/>
        </authorList>
    </citation>
    <scope>NUCLEOTIDE SEQUENCE [LARGE SCALE GENOMIC DNA]</scope>
    <source>
        <strain evidence="2 3">JCM 16327</strain>
    </source>
</reference>
<organism evidence="2 3">
    <name type="scientific">Salarchaeum japonicum</name>
    <dbReference type="NCBI Taxonomy" id="555573"/>
    <lineage>
        <taxon>Archaea</taxon>
        <taxon>Methanobacteriati</taxon>
        <taxon>Methanobacteriota</taxon>
        <taxon>Stenosarchaea group</taxon>
        <taxon>Halobacteria</taxon>
        <taxon>Halobacteriales</taxon>
        <taxon>Halobacteriaceae</taxon>
    </lineage>
</organism>
<dbReference type="InterPro" id="IPR006059">
    <property type="entry name" value="SBP"/>
</dbReference>
<accession>A0AAV3T4A6</accession>
<proteinExistence type="predicted"/>
<protein>
    <submittedName>
        <fullName evidence="2">Iron ABC transporter substrate-binding protein</fullName>
    </submittedName>
</protein>
<dbReference type="GeneID" id="68573032"/>
<dbReference type="Pfam" id="PF13416">
    <property type="entry name" value="SBP_bac_8"/>
    <property type="match status" value="1"/>
</dbReference>
<dbReference type="Proteomes" id="UP001500194">
    <property type="component" value="Unassembled WGS sequence"/>
</dbReference>
<sequence length="378" mass="39513">MTERSFHTRRGVLAGGTALLGSLAGCATVLSDGDDTPKPTLDDFRGDTGLVGERPVPDGPRIADLPELDGRLTVYVAGSASERYERLVGLFERTYPGFDPTLRVEPAEVLVAALREQAEAGNVRADVLLATDAAAVDTLADDDLTAPLPDDVTARVPRRFRPTDTWVGVGAHSRALAYDAAAFDADAMPTSVHALPDDVPGSIAWAPRSYGFRTFVTALRALAGRDTAREWLRSVLAADTETVDGEFFAVNAVAHGDASLALASHQDVLRVRAGEDAPDLGLAFTEGDAGALVNATAAAVLRASSAATLAREFVRHLLSAEAQEFVATDALAYPVTDGVAPIAALPPMDALSPPALSLATLGDVARTESLLQEVGILP</sequence>
<dbReference type="PANTHER" id="PTHR30006:SF24">
    <property type="entry name" value="SLL0237 PROTEIN"/>
    <property type="match status" value="1"/>
</dbReference>
<gene>
    <name evidence="2" type="ORF">GCM10009019_22870</name>
</gene>
<dbReference type="SUPFAM" id="SSF53850">
    <property type="entry name" value="Periplasmic binding protein-like II"/>
    <property type="match status" value="1"/>
</dbReference>
<dbReference type="AlphaFoldDB" id="A0AAV3T4A6"/>
<dbReference type="InterPro" id="IPR026045">
    <property type="entry name" value="Ferric-bd"/>
</dbReference>
<dbReference type="RefSeq" id="WP_227259626.1">
    <property type="nucleotide sequence ID" value="NZ_BAAADU010000002.1"/>
</dbReference>
<dbReference type="PANTHER" id="PTHR30006">
    <property type="entry name" value="THIAMINE-BINDING PERIPLASMIC PROTEIN-RELATED"/>
    <property type="match status" value="1"/>
</dbReference>
<evidence type="ECO:0000256" key="1">
    <source>
        <dbReference type="ARBA" id="ARBA00022729"/>
    </source>
</evidence>
<dbReference type="EMBL" id="BAAADU010000002">
    <property type="protein sequence ID" value="GAA0658000.1"/>
    <property type="molecule type" value="Genomic_DNA"/>
</dbReference>
<keyword evidence="3" id="KW-1185">Reference proteome</keyword>
<dbReference type="PIRSF" id="PIRSF002825">
    <property type="entry name" value="CfbpA"/>
    <property type="match status" value="1"/>
</dbReference>
<comment type="caution">
    <text evidence="2">The sequence shown here is derived from an EMBL/GenBank/DDBJ whole genome shotgun (WGS) entry which is preliminary data.</text>
</comment>
<dbReference type="Gene3D" id="3.40.190.10">
    <property type="entry name" value="Periplasmic binding protein-like II"/>
    <property type="match status" value="2"/>
</dbReference>
<name>A0AAV3T4A6_9EURY</name>
<keyword evidence="1" id="KW-0732">Signal</keyword>
<evidence type="ECO:0000313" key="3">
    <source>
        <dbReference type="Proteomes" id="UP001500194"/>
    </source>
</evidence>
<dbReference type="PROSITE" id="PS51257">
    <property type="entry name" value="PROKAR_LIPOPROTEIN"/>
    <property type="match status" value="1"/>
</dbReference>